<comment type="caution">
    <text evidence="2">The sequence shown here is derived from an EMBL/GenBank/DDBJ whole genome shotgun (WGS) entry which is preliminary data.</text>
</comment>
<gene>
    <name evidence="2" type="ORF">KD146_03790</name>
</gene>
<reference evidence="2" key="1">
    <citation type="submission" date="2021-04" db="EMBL/GenBank/DDBJ databases">
        <title>Devosia litorisediminis sp. nov., isolated from a sand dune.</title>
        <authorList>
            <person name="Park S."/>
            <person name="Yoon J.-H."/>
        </authorList>
    </citation>
    <scope>NUCLEOTIDE SEQUENCE</scope>
    <source>
        <strain evidence="2">BSSL-BM10</strain>
    </source>
</reference>
<keyword evidence="3" id="KW-1185">Reference proteome</keyword>
<evidence type="ECO:0008006" key="4">
    <source>
        <dbReference type="Google" id="ProtNLM"/>
    </source>
</evidence>
<dbReference type="Proteomes" id="UP000678281">
    <property type="component" value="Unassembled WGS sequence"/>
</dbReference>
<feature type="signal peptide" evidence="1">
    <location>
        <begin position="1"/>
        <end position="21"/>
    </location>
</feature>
<name>A0A942E8I9_9HYPH</name>
<dbReference type="EMBL" id="JAGXTP010000001">
    <property type="protein sequence ID" value="MBS3847814.1"/>
    <property type="molecule type" value="Genomic_DNA"/>
</dbReference>
<evidence type="ECO:0000313" key="3">
    <source>
        <dbReference type="Proteomes" id="UP000678281"/>
    </source>
</evidence>
<feature type="chain" id="PRO_5037281595" description="DUF3828 domain-containing protein" evidence="1">
    <location>
        <begin position="22"/>
        <end position="165"/>
    </location>
</feature>
<evidence type="ECO:0000256" key="1">
    <source>
        <dbReference type="SAM" id="SignalP"/>
    </source>
</evidence>
<organism evidence="2 3">
    <name type="scientific">Devosia litorisediminis</name>
    <dbReference type="NCBI Taxonomy" id="2829817"/>
    <lineage>
        <taxon>Bacteria</taxon>
        <taxon>Pseudomonadati</taxon>
        <taxon>Pseudomonadota</taxon>
        <taxon>Alphaproteobacteria</taxon>
        <taxon>Hyphomicrobiales</taxon>
        <taxon>Devosiaceae</taxon>
        <taxon>Devosia</taxon>
    </lineage>
</organism>
<sequence>MRTGLLVMIAAGLAMVLPATAADRFDDPKALVAAIYAEYQPGALASEPTAYYSRRLQSVFDQALENRMFANDAAISGAEFKPAEMFNPFLPDVSALLFDLTIGEPLMIGDRAVVSVSYHNFDHPRLLSIATVREDGGWKVDDVAALGSDENWLLSWALTYDPLGF</sequence>
<dbReference type="RefSeq" id="WP_212657405.1">
    <property type="nucleotide sequence ID" value="NZ_JAGXTP010000001.1"/>
</dbReference>
<evidence type="ECO:0000313" key="2">
    <source>
        <dbReference type="EMBL" id="MBS3847814.1"/>
    </source>
</evidence>
<protein>
    <recommendedName>
        <fullName evidence="4">DUF3828 domain-containing protein</fullName>
    </recommendedName>
</protein>
<proteinExistence type="predicted"/>
<dbReference type="AlphaFoldDB" id="A0A942E8I9"/>
<accession>A0A942E8I9</accession>
<keyword evidence="1" id="KW-0732">Signal</keyword>